<evidence type="ECO:0000313" key="4">
    <source>
        <dbReference type="EMBL" id="RPB20437.1"/>
    </source>
</evidence>
<dbReference type="AlphaFoldDB" id="A0A3N4LC31"/>
<dbReference type="PANTHER" id="PTHR37616">
    <property type="entry name" value="BZIP TRANSCRIPTION FACTOR 60-LIKE"/>
    <property type="match status" value="1"/>
</dbReference>
<protein>
    <recommendedName>
        <fullName evidence="3">BZIP domain-containing protein</fullName>
    </recommendedName>
</protein>
<evidence type="ECO:0000256" key="2">
    <source>
        <dbReference type="SAM" id="MobiDB-lite"/>
    </source>
</evidence>
<dbReference type="Gene3D" id="1.20.5.170">
    <property type="match status" value="1"/>
</dbReference>
<dbReference type="SMART" id="SM00338">
    <property type="entry name" value="BRLZ"/>
    <property type="match status" value="1"/>
</dbReference>
<dbReference type="OrthoDB" id="5571888at2759"/>
<dbReference type="InParanoid" id="A0A3N4LC31"/>
<dbReference type="Pfam" id="PF00170">
    <property type="entry name" value="bZIP_1"/>
    <property type="match status" value="1"/>
</dbReference>
<evidence type="ECO:0000256" key="1">
    <source>
        <dbReference type="SAM" id="Coils"/>
    </source>
</evidence>
<evidence type="ECO:0000259" key="3">
    <source>
        <dbReference type="PROSITE" id="PS50217"/>
    </source>
</evidence>
<dbReference type="GO" id="GO:0003700">
    <property type="term" value="F:DNA-binding transcription factor activity"/>
    <property type="evidence" value="ECO:0007669"/>
    <property type="project" value="InterPro"/>
</dbReference>
<keyword evidence="1" id="KW-0175">Coiled coil</keyword>
<name>A0A3N4LC31_9PEZI</name>
<accession>A0A3N4LC31</accession>
<dbReference type="CDD" id="cd14810">
    <property type="entry name" value="bZIP_u1"/>
    <property type="match status" value="1"/>
</dbReference>
<feature type="region of interest" description="Disordered" evidence="2">
    <location>
        <begin position="1"/>
        <end position="66"/>
    </location>
</feature>
<dbReference type="STRING" id="1051890.A0A3N4LC31"/>
<dbReference type="Proteomes" id="UP000267821">
    <property type="component" value="Unassembled WGS sequence"/>
</dbReference>
<dbReference type="InterPro" id="IPR004827">
    <property type="entry name" value="bZIP"/>
</dbReference>
<dbReference type="EMBL" id="ML121571">
    <property type="protein sequence ID" value="RPB20437.1"/>
    <property type="molecule type" value="Genomic_DNA"/>
</dbReference>
<reference evidence="4 5" key="1">
    <citation type="journal article" date="2018" name="Nat. Ecol. Evol.">
        <title>Pezizomycetes genomes reveal the molecular basis of ectomycorrhizal truffle lifestyle.</title>
        <authorList>
            <person name="Murat C."/>
            <person name="Payen T."/>
            <person name="Noel B."/>
            <person name="Kuo A."/>
            <person name="Morin E."/>
            <person name="Chen J."/>
            <person name="Kohler A."/>
            <person name="Krizsan K."/>
            <person name="Balestrini R."/>
            <person name="Da Silva C."/>
            <person name="Montanini B."/>
            <person name="Hainaut M."/>
            <person name="Levati E."/>
            <person name="Barry K.W."/>
            <person name="Belfiori B."/>
            <person name="Cichocki N."/>
            <person name="Clum A."/>
            <person name="Dockter R.B."/>
            <person name="Fauchery L."/>
            <person name="Guy J."/>
            <person name="Iotti M."/>
            <person name="Le Tacon F."/>
            <person name="Lindquist E.A."/>
            <person name="Lipzen A."/>
            <person name="Malagnac F."/>
            <person name="Mello A."/>
            <person name="Molinier V."/>
            <person name="Miyauchi S."/>
            <person name="Poulain J."/>
            <person name="Riccioni C."/>
            <person name="Rubini A."/>
            <person name="Sitrit Y."/>
            <person name="Splivallo R."/>
            <person name="Traeger S."/>
            <person name="Wang M."/>
            <person name="Zifcakova L."/>
            <person name="Wipf D."/>
            <person name="Zambonelli A."/>
            <person name="Paolocci F."/>
            <person name="Nowrousian M."/>
            <person name="Ottonello S."/>
            <person name="Baldrian P."/>
            <person name="Spatafora J.W."/>
            <person name="Henrissat B."/>
            <person name="Nagy L.G."/>
            <person name="Aury J.M."/>
            <person name="Wincker P."/>
            <person name="Grigoriev I.V."/>
            <person name="Bonfante P."/>
            <person name="Martin F.M."/>
        </authorList>
    </citation>
    <scope>NUCLEOTIDE SEQUENCE [LARGE SCALE GENOMIC DNA]</scope>
    <source>
        <strain evidence="4 5">ATCC MYA-4762</strain>
    </source>
</reference>
<evidence type="ECO:0000313" key="5">
    <source>
        <dbReference type="Proteomes" id="UP000267821"/>
    </source>
</evidence>
<feature type="coiled-coil region" evidence="1">
    <location>
        <begin position="278"/>
        <end position="312"/>
    </location>
</feature>
<gene>
    <name evidence="4" type="ORF">L211DRAFT_518666</name>
</gene>
<proteinExistence type="predicted"/>
<sequence>MHRGNGAAYSSQSNSQESTGPFGDMDSFVDFDNMFPYSGSSSQNSSSTNLSRTTSNQPAIQPSYPYELYPQTVPPVVSRDYHVPELTSGASSSITMSPDLLDMDAQLNAMMPAYFFPEVSGGTVDPATILGANTIAPEMGVEYKYIPQPPPQFDGKRLYAGIHTQRAAYNKDLENQRRLMEQAKKNAPAPVLQSELTIDQRIDAVLNRIKPTKIVPSASSPSQTLPHIARMKKDEEEMDEDERLLASEEGKKLSSKERRQLRNKVSARAFRSRRKEYIGQLEAEVANKTSEAAELRAENTTLKSELQQLQEFTRSVLRSPAFSSFLAELEKGHATASAPTPAEPTPALVLEPQTSYHKDPNPNMLNLAHDDWALAYGPVAGAPTWATNTQVYAVTHLPQGPVNLQDLSGKAIGLKTEDFIDWRAFPPPADGFSPNFTEKTALAPVEEDYEMYDAEEEQAAYIMPDNLEDLVAAKQGNISDRIEKLAPGVGLDSLLGTLEAVVNGEVEVKEAFSSTGVLEKVDDKETLVEEDTPEYRQRCKDVARMFDVMESFKRVGDIIGRG</sequence>
<dbReference type="PANTHER" id="PTHR37616:SF2">
    <property type="entry name" value="BZIP DOMAIN-CONTAINING PROTEIN"/>
    <property type="match status" value="1"/>
</dbReference>
<feature type="compositionally biased region" description="Polar residues" evidence="2">
    <location>
        <begin position="8"/>
        <end position="19"/>
    </location>
</feature>
<keyword evidence="5" id="KW-1185">Reference proteome</keyword>
<dbReference type="SUPFAM" id="SSF57959">
    <property type="entry name" value="Leucine zipper domain"/>
    <property type="match status" value="1"/>
</dbReference>
<feature type="domain" description="BZIP" evidence="3">
    <location>
        <begin position="253"/>
        <end position="316"/>
    </location>
</feature>
<feature type="compositionally biased region" description="Low complexity" evidence="2">
    <location>
        <begin position="38"/>
        <end position="56"/>
    </location>
</feature>
<dbReference type="PROSITE" id="PS50217">
    <property type="entry name" value="BZIP"/>
    <property type="match status" value="1"/>
</dbReference>
<organism evidence="4 5">
    <name type="scientific">Terfezia boudieri ATCC MYA-4762</name>
    <dbReference type="NCBI Taxonomy" id="1051890"/>
    <lineage>
        <taxon>Eukaryota</taxon>
        <taxon>Fungi</taxon>
        <taxon>Dikarya</taxon>
        <taxon>Ascomycota</taxon>
        <taxon>Pezizomycotina</taxon>
        <taxon>Pezizomycetes</taxon>
        <taxon>Pezizales</taxon>
        <taxon>Pezizaceae</taxon>
        <taxon>Terfezia</taxon>
    </lineage>
</organism>
<dbReference type="InterPro" id="IPR046347">
    <property type="entry name" value="bZIP_sf"/>
</dbReference>